<dbReference type="EMBL" id="DS114310">
    <property type="protein sequence ID" value="EAX88431.1"/>
    <property type="molecule type" value="Genomic_DNA"/>
</dbReference>
<dbReference type="InterPro" id="IPR011990">
    <property type="entry name" value="TPR-like_helical_dom_sf"/>
</dbReference>
<evidence type="ECO:0000256" key="2">
    <source>
        <dbReference type="ARBA" id="ARBA00022803"/>
    </source>
</evidence>
<evidence type="ECO:0008006" key="5">
    <source>
        <dbReference type="Google" id="ProtNLM"/>
    </source>
</evidence>
<dbReference type="AlphaFoldDB" id="A2G335"/>
<keyword evidence="1" id="KW-0677">Repeat</keyword>
<dbReference type="SUPFAM" id="SSF48452">
    <property type="entry name" value="TPR-like"/>
    <property type="match status" value="1"/>
</dbReference>
<dbReference type="SMR" id="A2G335"/>
<dbReference type="PANTHER" id="PTHR22904">
    <property type="entry name" value="TPR REPEAT CONTAINING PROTEIN"/>
    <property type="match status" value="1"/>
</dbReference>
<dbReference type="Gene3D" id="1.25.40.10">
    <property type="entry name" value="Tetratricopeptide repeat domain"/>
    <property type="match status" value="1"/>
</dbReference>
<organism evidence="3 4">
    <name type="scientific">Trichomonas vaginalis (strain ATCC PRA-98 / G3)</name>
    <dbReference type="NCBI Taxonomy" id="412133"/>
    <lineage>
        <taxon>Eukaryota</taxon>
        <taxon>Metamonada</taxon>
        <taxon>Parabasalia</taxon>
        <taxon>Trichomonadida</taxon>
        <taxon>Trichomonadidae</taxon>
        <taxon>Trichomonas</taxon>
    </lineage>
</organism>
<proteinExistence type="predicted"/>
<dbReference type="PANTHER" id="PTHR22904:SF523">
    <property type="entry name" value="STRESS-INDUCED-PHOSPHOPROTEIN 1"/>
    <property type="match status" value="1"/>
</dbReference>
<sequence length="560" mass="61941">METLNKYKDSGVKNMNSSKFEEAITDFTKVIDGLEPNNEEEAMLKMTCLSNRSGCYLAVAKREEASKDATEIINIYQKFRPEEIQAKMTNEQIKQDKLTFLLSLAFVRRGNVFESQIQLLEALQQYAQAVTLDFEGAGQMGMRSILNRLGVPQFDQDDPELKPFSELLALLLDPTSLLTDLVGITKAANESVMDANLIKKLNSTGCCRILYAVIQLYLGEEMLVLASLVAIRALVEHGVGDLFAQALITRAVVQNWGQNAPIMGAVLMFLRLLPQQLLPSLNAVDFIGPILKSLDLELKEDEQEAAYYLLLHLMEKEEHFLKVGIEGGISKAISAKTKGSLIFLSKSCQLRQNARMLETENGGPDWIFDVISKNTDNLTVLSATSILITHMFMGAADDKEHNLPTPPVEELKKRAEKAYSLMFPAATKFAKEPDLVSNLFAALASCAEFATDYIHQNRAIQAASAILMLNEKDEGCALNIISFLYACVTSGLVEDVKQTRSAMPTVMKALQQHANNLLLVERAVAIACEVDNPKKLELLKPALEQNPSSPILAKYSSLLV</sequence>
<reference evidence="3" key="1">
    <citation type="submission" date="2006-10" db="EMBL/GenBank/DDBJ databases">
        <authorList>
            <person name="Amadeo P."/>
            <person name="Zhao Q."/>
            <person name="Wortman J."/>
            <person name="Fraser-Liggett C."/>
            <person name="Carlton J."/>
        </authorList>
    </citation>
    <scope>NUCLEOTIDE SEQUENCE</scope>
    <source>
        <strain evidence="3">G3</strain>
    </source>
</reference>
<dbReference type="RefSeq" id="XP_001301361.1">
    <property type="nucleotide sequence ID" value="XM_001301360.1"/>
</dbReference>
<protein>
    <recommendedName>
        <fullName evidence="5">TPR Domain containing protein</fullName>
    </recommendedName>
</protein>
<evidence type="ECO:0000313" key="4">
    <source>
        <dbReference type="Proteomes" id="UP000001542"/>
    </source>
</evidence>
<evidence type="ECO:0000256" key="1">
    <source>
        <dbReference type="ARBA" id="ARBA00022737"/>
    </source>
</evidence>
<evidence type="ECO:0000313" key="3">
    <source>
        <dbReference type="EMBL" id="EAX88431.1"/>
    </source>
</evidence>
<gene>
    <name evidence="3" type="ORF">TVAG_236220</name>
</gene>
<dbReference type="KEGG" id="tva:4746091"/>
<dbReference type="Proteomes" id="UP000001542">
    <property type="component" value="Unassembled WGS sequence"/>
</dbReference>
<dbReference type="GO" id="GO:0051879">
    <property type="term" value="F:Hsp90 protein binding"/>
    <property type="evidence" value="ECO:0000318"/>
    <property type="project" value="GO_Central"/>
</dbReference>
<keyword evidence="2" id="KW-0802">TPR repeat</keyword>
<name>A2G335_TRIV3</name>
<keyword evidence="4" id="KW-1185">Reference proteome</keyword>
<dbReference type="InParanoid" id="A2G335"/>
<accession>A2G335</accession>
<reference evidence="3" key="2">
    <citation type="journal article" date="2007" name="Science">
        <title>Draft genome sequence of the sexually transmitted pathogen Trichomonas vaginalis.</title>
        <authorList>
            <person name="Carlton J.M."/>
            <person name="Hirt R.P."/>
            <person name="Silva J.C."/>
            <person name="Delcher A.L."/>
            <person name="Schatz M."/>
            <person name="Zhao Q."/>
            <person name="Wortman J.R."/>
            <person name="Bidwell S.L."/>
            <person name="Alsmark U.C.M."/>
            <person name="Besteiro S."/>
            <person name="Sicheritz-Ponten T."/>
            <person name="Noel C.J."/>
            <person name="Dacks J.B."/>
            <person name="Foster P.G."/>
            <person name="Simillion C."/>
            <person name="Van de Peer Y."/>
            <person name="Miranda-Saavedra D."/>
            <person name="Barton G.J."/>
            <person name="Westrop G.D."/>
            <person name="Mueller S."/>
            <person name="Dessi D."/>
            <person name="Fiori P.L."/>
            <person name="Ren Q."/>
            <person name="Paulsen I."/>
            <person name="Zhang H."/>
            <person name="Bastida-Corcuera F.D."/>
            <person name="Simoes-Barbosa A."/>
            <person name="Brown M.T."/>
            <person name="Hayes R.D."/>
            <person name="Mukherjee M."/>
            <person name="Okumura C.Y."/>
            <person name="Schneider R."/>
            <person name="Smith A.J."/>
            <person name="Vanacova S."/>
            <person name="Villalvazo M."/>
            <person name="Haas B.J."/>
            <person name="Pertea M."/>
            <person name="Feldblyum T.V."/>
            <person name="Utterback T.R."/>
            <person name="Shu C.L."/>
            <person name="Osoegawa K."/>
            <person name="de Jong P.J."/>
            <person name="Hrdy I."/>
            <person name="Horvathova L."/>
            <person name="Zubacova Z."/>
            <person name="Dolezal P."/>
            <person name="Malik S.B."/>
            <person name="Logsdon J.M. Jr."/>
            <person name="Henze K."/>
            <person name="Gupta A."/>
            <person name="Wang C.C."/>
            <person name="Dunne R.L."/>
            <person name="Upcroft J.A."/>
            <person name="Upcroft P."/>
            <person name="White O."/>
            <person name="Salzberg S.L."/>
            <person name="Tang P."/>
            <person name="Chiu C.-H."/>
            <person name="Lee Y.-S."/>
            <person name="Embley T.M."/>
            <person name="Coombs G.H."/>
            <person name="Mottram J.C."/>
            <person name="Tachezy J."/>
            <person name="Fraser-Liggett C.M."/>
            <person name="Johnson P.J."/>
        </authorList>
    </citation>
    <scope>NUCLEOTIDE SEQUENCE [LARGE SCALE GENOMIC DNA]</scope>
    <source>
        <strain evidence="3">G3</strain>
    </source>
</reference>
<dbReference type="VEuPathDB" id="TrichDB:TVAGG3_0219840"/>
<dbReference type="VEuPathDB" id="TrichDB:TVAG_236220"/>